<feature type="transmembrane region" description="Helical" evidence="3">
    <location>
        <begin position="6"/>
        <end position="27"/>
    </location>
</feature>
<dbReference type="GO" id="GO:0000793">
    <property type="term" value="C:condensed chromosome"/>
    <property type="evidence" value="ECO:0007669"/>
    <property type="project" value="TreeGrafter"/>
</dbReference>
<keyword evidence="3" id="KW-0812">Transmembrane</keyword>
<proteinExistence type="predicted"/>
<accession>A0A5B8KYM7</accession>
<keyword evidence="3" id="KW-0472">Membrane</keyword>
<dbReference type="RefSeq" id="WP_146299371.1">
    <property type="nucleotide sequence ID" value="NZ_CP042301.2"/>
</dbReference>
<dbReference type="GO" id="GO:0003682">
    <property type="term" value="F:chromatin binding"/>
    <property type="evidence" value="ECO:0007669"/>
    <property type="project" value="TreeGrafter"/>
</dbReference>
<evidence type="ECO:0000256" key="3">
    <source>
        <dbReference type="SAM" id="Phobius"/>
    </source>
</evidence>
<evidence type="ECO:0000313" key="4">
    <source>
        <dbReference type="EMBL" id="QDZ00725.1"/>
    </source>
</evidence>
<sequence>MIESILFFSLGFLCSAFLALMIAPALWRRAVALTRRRIEAAVPMSLGEIEADKDRMRAEFAMSTRRLEMSIQAFREKAASQIIEINRNQEQLKKLASERAQKSDTITELEKQASELREELRRREDQLKGVGDRLAAAEQDIEAKALELDKLGRMYDEASLSASNRQIELVAREADFERVSGDVGSLRAQRKEAERRLRDAVAEAKGAQEALRAEKKKVADLEKRLERLTTTLTDREDKLDRREKELARLRGQLKSASGLENDLSTQLASSESQRVKLEAEIADLTLQMSTLLSGATGGDVEKAMEKLGGERDRLEKRVTALMRENRKLKSEVSAHARASTEDWDEQRRDNALLREQINDLAAEVVKLTEMLDGPDSPIGVELARDAGARPATGGDGRPVSLADRVKALKEAASVR</sequence>
<dbReference type="KEGG" id="niy:FQ775_10190"/>
<reference evidence="4" key="1">
    <citation type="submission" date="2020-04" db="EMBL/GenBank/DDBJ databases">
        <title>Nitratireductor sp. nov. isolated from mangrove soil.</title>
        <authorList>
            <person name="Ye Y."/>
        </authorList>
    </citation>
    <scope>NUCLEOTIDE SEQUENCE</scope>
    <source>
        <strain evidence="4">SY7</strain>
    </source>
</reference>
<dbReference type="Gene3D" id="1.10.287.1490">
    <property type="match status" value="1"/>
</dbReference>
<dbReference type="EMBL" id="CP042301">
    <property type="protein sequence ID" value="QDZ00725.1"/>
    <property type="molecule type" value="Genomic_DNA"/>
</dbReference>
<dbReference type="OrthoDB" id="7826912at2"/>
<keyword evidence="1" id="KW-0175">Coiled coil</keyword>
<keyword evidence="3" id="KW-1133">Transmembrane helix</keyword>
<gene>
    <name evidence="4" type="ORF">FQ775_10190</name>
</gene>
<evidence type="ECO:0000256" key="1">
    <source>
        <dbReference type="SAM" id="Coils"/>
    </source>
</evidence>
<dbReference type="GO" id="GO:0000796">
    <property type="term" value="C:condensin complex"/>
    <property type="evidence" value="ECO:0007669"/>
    <property type="project" value="TreeGrafter"/>
</dbReference>
<dbReference type="GO" id="GO:0000785">
    <property type="term" value="C:chromatin"/>
    <property type="evidence" value="ECO:0007669"/>
    <property type="project" value="TreeGrafter"/>
</dbReference>
<evidence type="ECO:0000256" key="2">
    <source>
        <dbReference type="SAM" id="MobiDB-lite"/>
    </source>
</evidence>
<dbReference type="PANTHER" id="PTHR43941">
    <property type="entry name" value="STRUCTURAL MAINTENANCE OF CHROMOSOMES PROTEIN 2"/>
    <property type="match status" value="1"/>
</dbReference>
<dbReference type="PANTHER" id="PTHR43941:SF1">
    <property type="entry name" value="STRUCTURAL MAINTENANCE OF CHROMOSOMES PROTEIN 2"/>
    <property type="match status" value="1"/>
</dbReference>
<evidence type="ECO:0000313" key="5">
    <source>
        <dbReference type="Proteomes" id="UP000321389"/>
    </source>
</evidence>
<keyword evidence="5" id="KW-1185">Reference proteome</keyword>
<dbReference type="AlphaFoldDB" id="A0A5B8KYM7"/>
<feature type="coiled-coil region" evidence="1">
    <location>
        <begin position="183"/>
        <end position="370"/>
    </location>
</feature>
<organism evidence="4 5">
    <name type="scientific">Nitratireductor mangrovi</name>
    <dbReference type="NCBI Taxonomy" id="2599600"/>
    <lineage>
        <taxon>Bacteria</taxon>
        <taxon>Pseudomonadati</taxon>
        <taxon>Pseudomonadota</taxon>
        <taxon>Alphaproteobacteria</taxon>
        <taxon>Hyphomicrobiales</taxon>
        <taxon>Phyllobacteriaceae</taxon>
        <taxon>Nitratireductor</taxon>
    </lineage>
</organism>
<dbReference type="Proteomes" id="UP000321389">
    <property type="component" value="Chromosome"/>
</dbReference>
<feature type="coiled-coil region" evidence="1">
    <location>
        <begin position="75"/>
        <end position="154"/>
    </location>
</feature>
<protein>
    <submittedName>
        <fullName evidence="4">Uncharacterized protein</fullName>
    </submittedName>
</protein>
<feature type="region of interest" description="Disordered" evidence="2">
    <location>
        <begin position="375"/>
        <end position="400"/>
    </location>
</feature>
<name>A0A5B8KYM7_9HYPH</name>